<comment type="caution">
    <text evidence="5">The sequence shown here is derived from an EMBL/GenBank/DDBJ whole genome shotgun (WGS) entry which is preliminary data.</text>
</comment>
<proteinExistence type="inferred from homology"/>
<gene>
    <name evidence="5" type="ORF">SHERM_12725</name>
</gene>
<sequence>MEKTGPDRFKLKFSGAKESKKKELVDEDPRASIESSLLLIKKTANEFSPKPPLFCLIWPWDANNSNNDPCSLDTPWLFKLVKNLTAAALNFALVQKGPFASTDQKRNVLSPQEQGEADQRAYAGALASGKGATVVEFYSPKCGLCNSLLGFVMEVEKRNSDWLNIVMADAENDKWLPELLHYDIKCVPCFVLLNKNGNALAKTGVPSSRLHVIAGVSHLLKMKPPHKN</sequence>
<dbReference type="PANTHER" id="PTHR43601:SF11">
    <property type="entry name" value="EXPRESSED PROTEIN"/>
    <property type="match status" value="1"/>
</dbReference>
<comment type="similarity">
    <text evidence="1">Belongs to the thioredoxin family.</text>
</comment>
<keyword evidence="6" id="KW-1185">Reference proteome</keyword>
<organism evidence="5 6">
    <name type="scientific">Striga hermonthica</name>
    <name type="common">Purple witchweed</name>
    <name type="synonym">Buchnera hermonthica</name>
    <dbReference type="NCBI Taxonomy" id="68872"/>
    <lineage>
        <taxon>Eukaryota</taxon>
        <taxon>Viridiplantae</taxon>
        <taxon>Streptophyta</taxon>
        <taxon>Embryophyta</taxon>
        <taxon>Tracheophyta</taxon>
        <taxon>Spermatophyta</taxon>
        <taxon>Magnoliopsida</taxon>
        <taxon>eudicotyledons</taxon>
        <taxon>Gunneridae</taxon>
        <taxon>Pentapetalae</taxon>
        <taxon>asterids</taxon>
        <taxon>lamiids</taxon>
        <taxon>Lamiales</taxon>
        <taxon>Orobanchaceae</taxon>
        <taxon>Buchnereae</taxon>
        <taxon>Striga</taxon>
    </lineage>
</organism>
<evidence type="ECO:0000256" key="2">
    <source>
        <dbReference type="ARBA" id="ARBA00023284"/>
    </source>
</evidence>
<dbReference type="GO" id="GO:0009507">
    <property type="term" value="C:chloroplast"/>
    <property type="evidence" value="ECO:0007669"/>
    <property type="project" value="UniProtKB-ARBA"/>
</dbReference>
<evidence type="ECO:0000313" key="6">
    <source>
        <dbReference type="Proteomes" id="UP001153555"/>
    </source>
</evidence>
<dbReference type="Gene3D" id="3.40.30.10">
    <property type="entry name" value="Glutaredoxin"/>
    <property type="match status" value="1"/>
</dbReference>
<reference evidence="5" key="1">
    <citation type="submission" date="2019-12" db="EMBL/GenBank/DDBJ databases">
        <authorList>
            <person name="Scholes J."/>
        </authorList>
    </citation>
    <scope>NUCLEOTIDE SEQUENCE</scope>
</reference>
<feature type="domain" description="Thioredoxin" evidence="4">
    <location>
        <begin position="119"/>
        <end position="204"/>
    </location>
</feature>
<dbReference type="SUPFAM" id="SSF52833">
    <property type="entry name" value="Thioredoxin-like"/>
    <property type="match status" value="1"/>
</dbReference>
<dbReference type="EMBL" id="CACSLK010009714">
    <property type="protein sequence ID" value="CAA0811905.1"/>
    <property type="molecule type" value="Genomic_DNA"/>
</dbReference>
<evidence type="ECO:0000256" key="3">
    <source>
        <dbReference type="SAM" id="MobiDB-lite"/>
    </source>
</evidence>
<dbReference type="OrthoDB" id="2018237at2759"/>
<dbReference type="Pfam" id="PF00085">
    <property type="entry name" value="Thioredoxin"/>
    <property type="match status" value="1"/>
</dbReference>
<name>A0A9N7MNE4_STRHE</name>
<dbReference type="AlphaFoldDB" id="A0A9N7MNE4"/>
<dbReference type="PANTHER" id="PTHR43601">
    <property type="entry name" value="THIOREDOXIN, MITOCHONDRIAL"/>
    <property type="match status" value="1"/>
</dbReference>
<protein>
    <submittedName>
        <fullName evidence="5">Thioredoxin superfamily protein</fullName>
    </submittedName>
</protein>
<accession>A0A9N7MNE4</accession>
<dbReference type="InterPro" id="IPR036249">
    <property type="entry name" value="Thioredoxin-like_sf"/>
</dbReference>
<dbReference type="Proteomes" id="UP001153555">
    <property type="component" value="Unassembled WGS sequence"/>
</dbReference>
<feature type="region of interest" description="Disordered" evidence="3">
    <location>
        <begin position="1"/>
        <end position="25"/>
    </location>
</feature>
<evidence type="ECO:0000256" key="1">
    <source>
        <dbReference type="ARBA" id="ARBA00008987"/>
    </source>
</evidence>
<dbReference type="GO" id="GO:0045454">
    <property type="term" value="P:cell redox homeostasis"/>
    <property type="evidence" value="ECO:0007669"/>
    <property type="project" value="TreeGrafter"/>
</dbReference>
<dbReference type="InterPro" id="IPR013766">
    <property type="entry name" value="Thioredoxin_domain"/>
</dbReference>
<keyword evidence="2" id="KW-0676">Redox-active center</keyword>
<evidence type="ECO:0000313" key="5">
    <source>
        <dbReference type="EMBL" id="CAA0811905.1"/>
    </source>
</evidence>
<evidence type="ECO:0000259" key="4">
    <source>
        <dbReference type="Pfam" id="PF00085"/>
    </source>
</evidence>